<dbReference type="AlphaFoldDB" id="A0AAJ7EHP5"/>
<evidence type="ECO:0000256" key="4">
    <source>
        <dbReference type="RuleBase" id="RU000411"/>
    </source>
</evidence>
<dbReference type="Proteomes" id="UP000694872">
    <property type="component" value="Unplaced"/>
</dbReference>
<name>A0AAJ7EHP5_PAPXU</name>
<dbReference type="GO" id="GO:0004867">
    <property type="term" value="F:serine-type endopeptidase inhibitor activity"/>
    <property type="evidence" value="ECO:0007669"/>
    <property type="project" value="UniProtKB-KW"/>
</dbReference>
<keyword evidence="2 7" id="KW-0646">Protease inhibitor</keyword>
<feature type="chain" id="PRO_5042534030" evidence="5">
    <location>
        <begin position="21"/>
        <end position="405"/>
    </location>
</feature>
<dbReference type="InterPro" id="IPR023795">
    <property type="entry name" value="Serpin_CS"/>
</dbReference>
<gene>
    <name evidence="7" type="primary">LOC106125216</name>
</gene>
<dbReference type="InterPro" id="IPR036186">
    <property type="entry name" value="Serpin_sf"/>
</dbReference>
<keyword evidence="5" id="KW-0732">Signal</keyword>
<comment type="similarity">
    <text evidence="1 4">Belongs to the serpin family.</text>
</comment>
<dbReference type="SUPFAM" id="SSF56574">
    <property type="entry name" value="Serpins"/>
    <property type="match status" value="1"/>
</dbReference>
<organism evidence="7">
    <name type="scientific">Papilio xuthus</name>
    <name type="common">Asian swallowtail butterfly</name>
    <dbReference type="NCBI Taxonomy" id="66420"/>
    <lineage>
        <taxon>Eukaryota</taxon>
        <taxon>Metazoa</taxon>
        <taxon>Ecdysozoa</taxon>
        <taxon>Arthropoda</taxon>
        <taxon>Hexapoda</taxon>
        <taxon>Insecta</taxon>
        <taxon>Pterygota</taxon>
        <taxon>Neoptera</taxon>
        <taxon>Endopterygota</taxon>
        <taxon>Lepidoptera</taxon>
        <taxon>Glossata</taxon>
        <taxon>Ditrysia</taxon>
        <taxon>Papilionoidea</taxon>
        <taxon>Papilionidae</taxon>
        <taxon>Papilioninae</taxon>
        <taxon>Papilio</taxon>
    </lineage>
</organism>
<evidence type="ECO:0000256" key="5">
    <source>
        <dbReference type="SAM" id="SignalP"/>
    </source>
</evidence>
<dbReference type="InterPro" id="IPR023796">
    <property type="entry name" value="Serpin_dom"/>
</dbReference>
<proteinExistence type="inferred from homology"/>
<dbReference type="InterPro" id="IPR042185">
    <property type="entry name" value="Serpin_sf_2"/>
</dbReference>
<dbReference type="SMART" id="SM00093">
    <property type="entry name" value="SERPIN"/>
    <property type="match status" value="1"/>
</dbReference>
<dbReference type="PROSITE" id="PS00284">
    <property type="entry name" value="SERPIN"/>
    <property type="match status" value="1"/>
</dbReference>
<dbReference type="Gene3D" id="2.30.39.10">
    <property type="entry name" value="Alpha-1-antitrypsin, domain 1"/>
    <property type="match status" value="1"/>
</dbReference>
<dbReference type="InterPro" id="IPR000215">
    <property type="entry name" value="Serpin_fam"/>
</dbReference>
<reference evidence="7" key="1">
    <citation type="submission" date="2025-08" db="UniProtKB">
        <authorList>
            <consortium name="RefSeq"/>
        </authorList>
    </citation>
    <scope>IDENTIFICATION</scope>
</reference>
<evidence type="ECO:0000256" key="1">
    <source>
        <dbReference type="ARBA" id="ARBA00009500"/>
    </source>
</evidence>
<dbReference type="GeneID" id="106125216"/>
<dbReference type="Gene3D" id="3.30.497.10">
    <property type="entry name" value="Antithrombin, subunit I, domain 2"/>
    <property type="match status" value="1"/>
</dbReference>
<accession>A0AAJ7EHP5</accession>
<dbReference type="PANTHER" id="PTHR11461:SF211">
    <property type="entry name" value="GH10112P-RELATED"/>
    <property type="match status" value="1"/>
</dbReference>
<evidence type="ECO:0000259" key="6">
    <source>
        <dbReference type="SMART" id="SM00093"/>
    </source>
</evidence>
<feature type="domain" description="Serpin" evidence="6">
    <location>
        <begin position="44"/>
        <end position="405"/>
    </location>
</feature>
<dbReference type="InterPro" id="IPR042178">
    <property type="entry name" value="Serpin_sf_1"/>
</dbReference>
<sequence length="405" mass="45609">MTKTLVILSLAIFITTICKAYIANAQNADVALDKIWQGNAEFTRNFLNLKTHENPLQSFVASPFSVLFPLAELTLYASGTAYDQLSNILNIDNRNEIRQGFRNLLDNFESSNNVTITLAQKVFGSLVFQFIEDFKYDTKEYFDAEAQNLDFSQSEEAAGIINDWVNTKTSGKIPELVKSNMLNSLTQMVLVNAIYFKGNWQTPFDPVDTKPDDFYVSKDEKITVNMMFQEGLFHYAENDALQIKGLELKYEDEDYSLLIVLPTSDDDYSVESLVQKMQDSNVFNGIINDLSLEGVRVHLPSIETTTTTDLKQILQGVNVTEIFNPDTTDLSGVLEYLQPLYVTVAIQKAVLVINELGTEVSVANAVITSLRMGPVGDIVFNANRPFLYYVLYKRNVMFCGTYTGK</sequence>
<dbReference type="KEGG" id="pxu:106125216"/>
<evidence type="ECO:0000256" key="3">
    <source>
        <dbReference type="ARBA" id="ARBA00022900"/>
    </source>
</evidence>
<keyword evidence="3 7" id="KW-0722">Serine protease inhibitor</keyword>
<dbReference type="RefSeq" id="XP_013177778.1">
    <property type="nucleotide sequence ID" value="XM_013322324.1"/>
</dbReference>
<dbReference type="PANTHER" id="PTHR11461">
    <property type="entry name" value="SERINE PROTEASE INHIBITOR, SERPIN"/>
    <property type="match status" value="1"/>
</dbReference>
<dbReference type="GO" id="GO:0005615">
    <property type="term" value="C:extracellular space"/>
    <property type="evidence" value="ECO:0007669"/>
    <property type="project" value="InterPro"/>
</dbReference>
<feature type="signal peptide" evidence="5">
    <location>
        <begin position="1"/>
        <end position="20"/>
    </location>
</feature>
<dbReference type="Pfam" id="PF00079">
    <property type="entry name" value="Serpin"/>
    <property type="match status" value="1"/>
</dbReference>
<dbReference type="CDD" id="cd19579">
    <property type="entry name" value="serpin1K-like"/>
    <property type="match status" value="1"/>
</dbReference>
<protein>
    <submittedName>
        <fullName evidence="7">Serine protease inhibitor 3/4-like</fullName>
    </submittedName>
</protein>
<evidence type="ECO:0000256" key="2">
    <source>
        <dbReference type="ARBA" id="ARBA00022690"/>
    </source>
</evidence>
<evidence type="ECO:0000313" key="7">
    <source>
        <dbReference type="RefSeq" id="XP_013177778.1"/>
    </source>
</evidence>